<comment type="caution">
    <text evidence="6">The sequence shown here is derived from an EMBL/GenBank/DDBJ whole genome shotgun (WGS) entry which is preliminary data.</text>
</comment>
<organism evidence="6">
    <name type="scientific">Thermomicrobium roseum</name>
    <dbReference type="NCBI Taxonomy" id="500"/>
    <lineage>
        <taxon>Bacteria</taxon>
        <taxon>Pseudomonadati</taxon>
        <taxon>Thermomicrobiota</taxon>
        <taxon>Thermomicrobia</taxon>
        <taxon>Thermomicrobiales</taxon>
        <taxon>Thermomicrobiaceae</taxon>
        <taxon>Thermomicrobium</taxon>
    </lineage>
</organism>
<gene>
    <name evidence="6" type="ORF">ENP47_05430</name>
</gene>
<keyword evidence="5" id="KW-0472">Membrane</keyword>
<evidence type="ECO:0000256" key="3">
    <source>
        <dbReference type="ARBA" id="ARBA00022692"/>
    </source>
</evidence>
<keyword evidence="3" id="KW-0812">Transmembrane</keyword>
<accession>A0A7C2ASI6</accession>
<evidence type="ECO:0000256" key="4">
    <source>
        <dbReference type="ARBA" id="ARBA00022989"/>
    </source>
</evidence>
<comment type="similarity">
    <text evidence="2">Belongs to the oxidase-dependent Fe transporter (OFeT) (TC 9.A.10.1) family.</text>
</comment>
<keyword evidence="4" id="KW-1133">Transmembrane helix</keyword>
<evidence type="ECO:0000256" key="2">
    <source>
        <dbReference type="ARBA" id="ARBA00008333"/>
    </source>
</evidence>
<comment type="subcellular location">
    <subcellularLocation>
        <location evidence="1">Membrane</location>
        <topology evidence="1">Multi-pass membrane protein</topology>
    </subcellularLocation>
</comment>
<proteinExistence type="inferred from homology"/>
<dbReference type="AlphaFoldDB" id="A0A7C2ASI6"/>
<name>A0A7C2ASI6_THERO</name>
<evidence type="ECO:0008006" key="7">
    <source>
        <dbReference type="Google" id="ProtNLM"/>
    </source>
</evidence>
<protein>
    <recommendedName>
        <fullName evidence="7">Iron permease FTR1</fullName>
    </recommendedName>
</protein>
<dbReference type="PANTHER" id="PTHR31632">
    <property type="entry name" value="IRON TRANSPORTER FTH1"/>
    <property type="match status" value="1"/>
</dbReference>
<evidence type="ECO:0000256" key="1">
    <source>
        <dbReference type="ARBA" id="ARBA00004141"/>
    </source>
</evidence>
<dbReference type="InterPro" id="IPR004923">
    <property type="entry name" value="FTR1/Fip1/EfeU"/>
</dbReference>
<reference evidence="6" key="1">
    <citation type="journal article" date="2020" name="mSystems">
        <title>Genome- and Community-Level Interaction Insights into Carbon Utilization and Element Cycling Functions of Hydrothermarchaeota in Hydrothermal Sediment.</title>
        <authorList>
            <person name="Zhou Z."/>
            <person name="Liu Y."/>
            <person name="Xu W."/>
            <person name="Pan J."/>
            <person name="Luo Z.H."/>
            <person name="Li M."/>
        </authorList>
    </citation>
    <scope>NUCLEOTIDE SEQUENCE [LARGE SCALE GENOMIC DNA]</scope>
    <source>
        <strain evidence="6">SpSt-222</strain>
    </source>
</reference>
<dbReference type="EMBL" id="DSJL01000010">
    <property type="protein sequence ID" value="HEF65022.1"/>
    <property type="molecule type" value="Genomic_DNA"/>
</dbReference>
<dbReference type="Pfam" id="PF03239">
    <property type="entry name" value="FTR1"/>
    <property type="match status" value="1"/>
</dbReference>
<dbReference type="PANTHER" id="PTHR31632:SF2">
    <property type="entry name" value="PLASMA MEMBRANE IRON PERMEASE"/>
    <property type="match status" value="1"/>
</dbReference>
<evidence type="ECO:0000313" key="6">
    <source>
        <dbReference type="EMBL" id="HEF65022.1"/>
    </source>
</evidence>
<sequence length="423" mass="46802">MTVAPRRQLARLGWFVTLLTVLVTLAAPRAVAESPSPSVTVQQELTAIRQLMQDSQNAYQAGDRERALRLARQAYLDHFELVEIPLRVADPNFTFAMEVKFAQWRQLIERGAPSSEIERLLLDIESGLVEVERLVGGPGLAAPLFVGLASFSILFREGIEAILVIAALLGYLGTHQPRLRRPLWIGVTLAIPASLFTWLALVVVLQVVPVGRELLEIGMSLLAVVLMISISLWLLRRIDTRRWMEYLRGHAWEAIATGKASAVALLGFTAVYREGAETAVLYQSLVLMARRLEFWVLLGILLAAVVLVALGWAIIGLGRRLPLRAFLSIAILIIMILSLAILGHAVWELQMIGYLPISVIQLPNLNRSLLDLMGLHPTREVLLTQATLAAAYLIAWGWAGWSWYRSAPARRALSATDRGRGIA</sequence>
<dbReference type="GO" id="GO:0033573">
    <property type="term" value="C:high-affinity iron permease complex"/>
    <property type="evidence" value="ECO:0007669"/>
    <property type="project" value="InterPro"/>
</dbReference>
<dbReference type="GO" id="GO:0015093">
    <property type="term" value="F:ferrous iron transmembrane transporter activity"/>
    <property type="evidence" value="ECO:0007669"/>
    <property type="project" value="TreeGrafter"/>
</dbReference>
<evidence type="ECO:0000256" key="5">
    <source>
        <dbReference type="ARBA" id="ARBA00023136"/>
    </source>
</evidence>